<dbReference type="OMA" id="YCECCMM"/>
<organism evidence="14 15">
    <name type="scientific">Chiloscyllium punctatum</name>
    <name type="common">Brownbanded bambooshark</name>
    <name type="synonym">Hemiscyllium punctatum</name>
    <dbReference type="NCBI Taxonomy" id="137246"/>
    <lineage>
        <taxon>Eukaryota</taxon>
        <taxon>Metazoa</taxon>
        <taxon>Chordata</taxon>
        <taxon>Craniata</taxon>
        <taxon>Vertebrata</taxon>
        <taxon>Chondrichthyes</taxon>
        <taxon>Elasmobranchii</taxon>
        <taxon>Galeomorphii</taxon>
        <taxon>Galeoidea</taxon>
        <taxon>Orectolobiformes</taxon>
        <taxon>Hemiscylliidae</taxon>
        <taxon>Chiloscyllium</taxon>
    </lineage>
</organism>
<feature type="compositionally biased region" description="Basic and acidic residues" evidence="11">
    <location>
        <begin position="125"/>
        <end position="136"/>
    </location>
</feature>
<sequence>MKPRIKTIDNKLVPNRLTVHGKSGRIKGTLKTSQRAANKVADIKLKPFTGKVFYLDLPSNKNTQNLERDLQNLGGTIEKFLSKDINYIISSRNEAKFVQAAGKNSPIPSPDSVQNTGNTSPHLSSRKESHEGSPHRTLEMISRGKSFVKKVIQEQEFVPGNNILSNALAWGVRILYVDDVKTYISRKKESFVITNSVATINGAKSNRTTQSSSHRTKAGKLRKPFIKVEAMNRHYRPLYVQLDYYPEINYLGSNPWSPFDMDKKSKTNDKQNKGRARSKCHRITCSEKNGKMDTKITETLKEKKKKGYCECCMMKYEDLKIHLKSEHHRKFAESTEFNVVDKIISQFDCDFIELQRDKLKRSKCSIGVHTSDFTKIIAGTCEEFRRPYKEHVEGNKSSIMCNRKDNEYVSGWETKPSTLPFQGKEIVSSGILNSPSQILSLSTPSHVSISEMLLLSTSVNNNFVGEGTPAVNFENQKKETTWCSLSLCQDNEGGSIISKVGMSEHWHQLGKLSVDKSPPVTEESSCKLLFDQNVCEFRPQLNSAVCSDSDENKTRLHMSSKNSLQSKRKELESPILNVPKHSRVNDHDAHTTAALVECSCSPLQTQLAFDKGGSEKLVHEKIAPSFIIAAHQKTELGSISQTIFSSPCTKLHRKVRFSAISGRNKKKTQDHKMEISSLAKERCLIEEGEASSLPLKNLLELFQTSENSGSEFSGFTDHSSQRVSGMWGNQQPENILSLFAQSSSLSSFLGF</sequence>
<evidence type="ECO:0000256" key="9">
    <source>
        <dbReference type="ARBA" id="ARBA00040397"/>
    </source>
</evidence>
<comment type="subcellular location">
    <subcellularLocation>
        <location evidence="1">Nucleus</location>
    </subcellularLocation>
</comment>
<dbReference type="GO" id="GO:0010571">
    <property type="term" value="P:positive regulation of nuclear cell cycle DNA replication"/>
    <property type="evidence" value="ECO:0007669"/>
    <property type="project" value="TreeGrafter"/>
</dbReference>
<gene>
    <name evidence="14" type="ORF">chiPu_0000167</name>
</gene>
<dbReference type="InterPro" id="IPR036420">
    <property type="entry name" value="BRCT_dom_sf"/>
</dbReference>
<feature type="domain" description="DBF4-type" evidence="13">
    <location>
        <begin position="302"/>
        <end position="350"/>
    </location>
</feature>
<evidence type="ECO:0000259" key="13">
    <source>
        <dbReference type="PROSITE" id="PS51265"/>
    </source>
</evidence>
<feature type="compositionally biased region" description="Polar residues" evidence="11">
    <location>
        <begin position="111"/>
        <end position="123"/>
    </location>
</feature>
<name>A0A401RSA7_CHIPU</name>
<dbReference type="Proteomes" id="UP000287033">
    <property type="component" value="Unassembled WGS sequence"/>
</dbReference>
<evidence type="ECO:0000313" key="15">
    <source>
        <dbReference type="Proteomes" id="UP000287033"/>
    </source>
</evidence>
<evidence type="ECO:0000256" key="5">
    <source>
        <dbReference type="ARBA" id="ARBA00022771"/>
    </source>
</evidence>
<reference evidence="14 15" key="1">
    <citation type="journal article" date="2018" name="Nat. Ecol. Evol.">
        <title>Shark genomes provide insights into elasmobranch evolution and the origin of vertebrates.</title>
        <authorList>
            <person name="Hara Y"/>
            <person name="Yamaguchi K"/>
            <person name="Onimaru K"/>
            <person name="Kadota M"/>
            <person name="Koyanagi M"/>
            <person name="Keeley SD"/>
            <person name="Tatsumi K"/>
            <person name="Tanaka K"/>
            <person name="Motone F"/>
            <person name="Kageyama Y"/>
            <person name="Nozu R"/>
            <person name="Adachi N"/>
            <person name="Nishimura O"/>
            <person name="Nakagawa R"/>
            <person name="Tanegashima C"/>
            <person name="Kiyatake I"/>
            <person name="Matsumoto R"/>
            <person name="Murakumo K"/>
            <person name="Nishida K"/>
            <person name="Terakita A"/>
            <person name="Kuratani S"/>
            <person name="Sato K"/>
            <person name="Hyodo S Kuraku.S."/>
        </authorList>
    </citation>
    <scope>NUCLEOTIDE SEQUENCE [LARGE SCALE GENOMIC DNA]</scope>
</reference>
<keyword evidence="15" id="KW-1185">Reference proteome</keyword>
<dbReference type="PROSITE" id="PS51265">
    <property type="entry name" value="ZF_DBF4"/>
    <property type="match status" value="1"/>
</dbReference>
<dbReference type="InterPro" id="IPR001357">
    <property type="entry name" value="BRCT_dom"/>
</dbReference>
<dbReference type="PANTHER" id="PTHR15375:SF22">
    <property type="entry name" value="PROTEIN DBF4 HOMOLOG A"/>
    <property type="match status" value="1"/>
</dbReference>
<keyword evidence="8" id="KW-0131">Cell cycle</keyword>
<evidence type="ECO:0000256" key="8">
    <source>
        <dbReference type="ARBA" id="ARBA00023306"/>
    </source>
</evidence>
<keyword evidence="4" id="KW-0677">Repeat</keyword>
<dbReference type="GO" id="GO:0043539">
    <property type="term" value="F:protein serine/threonine kinase activator activity"/>
    <property type="evidence" value="ECO:0007669"/>
    <property type="project" value="TreeGrafter"/>
</dbReference>
<dbReference type="GO" id="GO:0008270">
    <property type="term" value="F:zinc ion binding"/>
    <property type="evidence" value="ECO:0007669"/>
    <property type="project" value="UniProtKB-KW"/>
</dbReference>
<dbReference type="Gene3D" id="6.10.250.3410">
    <property type="entry name" value="DBF zinc finger"/>
    <property type="match status" value="1"/>
</dbReference>
<evidence type="ECO:0000256" key="11">
    <source>
        <dbReference type="SAM" id="MobiDB-lite"/>
    </source>
</evidence>
<dbReference type="EMBL" id="BEZZ01000002">
    <property type="protein sequence ID" value="GCC21001.1"/>
    <property type="molecule type" value="Genomic_DNA"/>
</dbReference>
<evidence type="ECO:0000313" key="14">
    <source>
        <dbReference type="EMBL" id="GCC21001.1"/>
    </source>
</evidence>
<evidence type="ECO:0000259" key="12">
    <source>
        <dbReference type="PROSITE" id="PS50172"/>
    </source>
</evidence>
<keyword evidence="6" id="KW-0862">Zinc</keyword>
<evidence type="ECO:0000256" key="6">
    <source>
        <dbReference type="ARBA" id="ARBA00022833"/>
    </source>
</evidence>
<dbReference type="GO" id="GO:0003676">
    <property type="term" value="F:nucleic acid binding"/>
    <property type="evidence" value="ECO:0007669"/>
    <property type="project" value="InterPro"/>
</dbReference>
<evidence type="ECO:0000256" key="7">
    <source>
        <dbReference type="ARBA" id="ARBA00023242"/>
    </source>
</evidence>
<protein>
    <recommendedName>
        <fullName evidence="9">Protein DBF4 homolog A</fullName>
    </recommendedName>
</protein>
<dbReference type="GO" id="GO:1901987">
    <property type="term" value="P:regulation of cell cycle phase transition"/>
    <property type="evidence" value="ECO:0007669"/>
    <property type="project" value="TreeGrafter"/>
</dbReference>
<proteinExistence type="predicted"/>
<keyword evidence="5 10" id="KW-0863">Zinc-finger</keyword>
<feature type="domain" description="BRCT" evidence="12">
    <location>
        <begin position="43"/>
        <end position="96"/>
    </location>
</feature>
<evidence type="ECO:0000256" key="2">
    <source>
        <dbReference type="ARBA" id="ARBA00022553"/>
    </source>
</evidence>
<dbReference type="PANTHER" id="PTHR15375">
    <property type="entry name" value="ACTIVATOR OF S-PHASE KINASE-RELATED"/>
    <property type="match status" value="1"/>
</dbReference>
<dbReference type="FunFam" id="6.10.250.3410:FF:000001">
    <property type="entry name" value="Protein DBF4 homolog A"/>
    <property type="match status" value="1"/>
</dbReference>
<dbReference type="GO" id="GO:0031431">
    <property type="term" value="C:Dbf4-dependent protein kinase complex"/>
    <property type="evidence" value="ECO:0007669"/>
    <property type="project" value="TreeGrafter"/>
</dbReference>
<dbReference type="Pfam" id="PF00533">
    <property type="entry name" value="BRCT"/>
    <property type="match status" value="1"/>
</dbReference>
<evidence type="ECO:0000256" key="4">
    <source>
        <dbReference type="ARBA" id="ARBA00022737"/>
    </source>
</evidence>
<dbReference type="AlphaFoldDB" id="A0A401RSA7"/>
<evidence type="ECO:0000256" key="10">
    <source>
        <dbReference type="PROSITE-ProRule" id="PRU00600"/>
    </source>
</evidence>
<accession>A0A401RSA7</accession>
<dbReference type="STRING" id="137246.A0A401RSA7"/>
<dbReference type="InterPro" id="IPR051590">
    <property type="entry name" value="Replication_Regulatory_Kinase"/>
</dbReference>
<evidence type="ECO:0000256" key="1">
    <source>
        <dbReference type="ARBA" id="ARBA00004123"/>
    </source>
</evidence>
<feature type="region of interest" description="Disordered" evidence="11">
    <location>
        <begin position="100"/>
        <end position="136"/>
    </location>
</feature>
<dbReference type="SUPFAM" id="SSF52113">
    <property type="entry name" value="BRCT domain"/>
    <property type="match status" value="1"/>
</dbReference>
<keyword evidence="2" id="KW-0597">Phosphoprotein</keyword>
<evidence type="ECO:0000256" key="3">
    <source>
        <dbReference type="ARBA" id="ARBA00022723"/>
    </source>
</evidence>
<dbReference type="SMART" id="SM00586">
    <property type="entry name" value="ZnF_DBF"/>
    <property type="match status" value="1"/>
</dbReference>
<comment type="caution">
    <text evidence="14">The sequence shown here is derived from an EMBL/GenBank/DDBJ whole genome shotgun (WGS) entry which is preliminary data.</text>
</comment>
<dbReference type="Pfam" id="PF07535">
    <property type="entry name" value="zf-DBF"/>
    <property type="match status" value="1"/>
</dbReference>
<dbReference type="InterPro" id="IPR038545">
    <property type="entry name" value="Znf_DBF_sf"/>
</dbReference>
<keyword evidence="3" id="KW-0479">Metal-binding</keyword>
<dbReference type="PROSITE" id="PS50172">
    <property type="entry name" value="BRCT"/>
    <property type="match status" value="1"/>
</dbReference>
<dbReference type="OrthoDB" id="21380at2759"/>
<dbReference type="Gene3D" id="2.10.50.40">
    <property type="match status" value="1"/>
</dbReference>
<dbReference type="InterPro" id="IPR006572">
    <property type="entry name" value="Znf_DBF"/>
</dbReference>
<keyword evidence="7" id="KW-0539">Nucleus</keyword>